<name>V6LGL1_9EUKA</name>
<feature type="region of interest" description="Disordered" evidence="9">
    <location>
        <begin position="731"/>
        <end position="772"/>
    </location>
</feature>
<protein>
    <recommendedName>
        <fullName evidence="7">Kinesin-like protein</fullName>
    </recommendedName>
</protein>
<dbReference type="EMBL" id="AUWU02000005">
    <property type="protein sequence ID" value="KAH0572803.1"/>
    <property type="molecule type" value="Genomic_DNA"/>
</dbReference>
<evidence type="ECO:0000313" key="11">
    <source>
        <dbReference type="EMBL" id="EST43448.1"/>
    </source>
</evidence>
<dbReference type="PROSITE" id="PS00411">
    <property type="entry name" value="KINESIN_MOTOR_1"/>
    <property type="match status" value="1"/>
</dbReference>
<dbReference type="VEuPathDB" id="GiardiaDB:SS50377_24917"/>
<reference evidence="11 12" key="1">
    <citation type="journal article" date="2014" name="PLoS Genet.">
        <title>The Genome of Spironucleus salmonicida Highlights a Fish Pathogen Adapted to Fluctuating Environments.</title>
        <authorList>
            <person name="Xu F."/>
            <person name="Jerlstrom-Hultqvist J."/>
            <person name="Einarsson E."/>
            <person name="Astvaldsson A."/>
            <person name="Svard S.G."/>
            <person name="Andersson J.O."/>
        </authorList>
    </citation>
    <scope>NUCLEOTIDE SEQUENCE</scope>
    <source>
        <strain evidence="12">ATCC 50377</strain>
    </source>
</reference>
<evidence type="ECO:0000256" key="3">
    <source>
        <dbReference type="ARBA" id="ARBA00022840"/>
    </source>
</evidence>
<dbReference type="GO" id="GO:0008017">
    <property type="term" value="F:microtubule binding"/>
    <property type="evidence" value="ECO:0007669"/>
    <property type="project" value="InterPro"/>
</dbReference>
<dbReference type="InterPro" id="IPR027640">
    <property type="entry name" value="Kinesin-like_fam"/>
</dbReference>
<dbReference type="PANTHER" id="PTHR47968:SF36">
    <property type="entry name" value="KINESIN HEAVY CHAIN ISOFORM X1"/>
    <property type="match status" value="1"/>
</dbReference>
<keyword evidence="3 6" id="KW-0067">ATP-binding</keyword>
<evidence type="ECO:0000256" key="2">
    <source>
        <dbReference type="ARBA" id="ARBA00022741"/>
    </source>
</evidence>
<feature type="compositionally biased region" description="Polar residues" evidence="9">
    <location>
        <begin position="732"/>
        <end position="772"/>
    </location>
</feature>
<evidence type="ECO:0000256" key="7">
    <source>
        <dbReference type="RuleBase" id="RU000394"/>
    </source>
</evidence>
<evidence type="ECO:0000256" key="8">
    <source>
        <dbReference type="SAM" id="Coils"/>
    </source>
</evidence>
<evidence type="ECO:0000256" key="6">
    <source>
        <dbReference type="PROSITE-ProRule" id="PRU00283"/>
    </source>
</evidence>
<evidence type="ECO:0000313" key="12">
    <source>
        <dbReference type="EMBL" id="KAH0572803.1"/>
    </source>
</evidence>
<feature type="domain" description="Kinesin motor" evidence="10">
    <location>
        <begin position="3"/>
        <end position="312"/>
    </location>
</feature>
<dbReference type="GO" id="GO:0005874">
    <property type="term" value="C:microtubule"/>
    <property type="evidence" value="ECO:0007669"/>
    <property type="project" value="UniProtKB-KW"/>
</dbReference>
<feature type="binding site" evidence="6">
    <location>
        <begin position="80"/>
        <end position="87"/>
    </location>
    <ligand>
        <name>ATP</name>
        <dbReference type="ChEBI" id="CHEBI:30616"/>
    </ligand>
</feature>
<dbReference type="SUPFAM" id="SSF52540">
    <property type="entry name" value="P-loop containing nucleoside triphosphate hydrolases"/>
    <property type="match status" value="1"/>
</dbReference>
<evidence type="ECO:0000256" key="9">
    <source>
        <dbReference type="SAM" id="MobiDB-lite"/>
    </source>
</evidence>
<reference evidence="12" key="2">
    <citation type="submission" date="2020-12" db="EMBL/GenBank/DDBJ databases">
        <title>New Spironucleus salmonicida genome in near-complete chromosomes.</title>
        <authorList>
            <person name="Xu F."/>
            <person name="Kurt Z."/>
            <person name="Jimenez-Gonzalez A."/>
            <person name="Astvaldsson A."/>
            <person name="Andersson J.O."/>
            <person name="Svard S.G."/>
        </authorList>
    </citation>
    <scope>NUCLEOTIDE SEQUENCE</scope>
    <source>
        <strain evidence="12">ATCC 50377</strain>
    </source>
</reference>
<proteinExistence type="inferred from homology"/>
<comment type="similarity">
    <text evidence="6 7">Belongs to the TRAFAC class myosin-kinesin ATPase superfamily. Kinesin family.</text>
</comment>
<dbReference type="InterPro" id="IPR019821">
    <property type="entry name" value="Kinesin_motor_CS"/>
</dbReference>
<dbReference type="InterPro" id="IPR001752">
    <property type="entry name" value="Kinesin_motor_dom"/>
</dbReference>
<dbReference type="PANTHER" id="PTHR47968">
    <property type="entry name" value="CENTROMERE PROTEIN E"/>
    <property type="match status" value="1"/>
</dbReference>
<dbReference type="AlphaFoldDB" id="V6LGL1"/>
<dbReference type="GO" id="GO:0007018">
    <property type="term" value="P:microtubule-based movement"/>
    <property type="evidence" value="ECO:0007669"/>
    <property type="project" value="InterPro"/>
</dbReference>
<dbReference type="EMBL" id="KI546136">
    <property type="protein sequence ID" value="EST43448.1"/>
    <property type="molecule type" value="Genomic_DNA"/>
</dbReference>
<dbReference type="Proteomes" id="UP000018208">
    <property type="component" value="Unassembled WGS sequence"/>
</dbReference>
<keyword evidence="4 8" id="KW-0175">Coiled coil</keyword>
<dbReference type="PRINTS" id="PR00380">
    <property type="entry name" value="KINESINHEAVY"/>
</dbReference>
<dbReference type="SMART" id="SM00129">
    <property type="entry name" value="KISc"/>
    <property type="match status" value="1"/>
</dbReference>
<dbReference type="GO" id="GO:0005524">
    <property type="term" value="F:ATP binding"/>
    <property type="evidence" value="ECO:0007669"/>
    <property type="project" value="UniProtKB-UniRule"/>
</dbReference>
<dbReference type="Gene3D" id="3.40.850.10">
    <property type="entry name" value="Kinesin motor domain"/>
    <property type="match status" value="1"/>
</dbReference>
<organism evidence="11">
    <name type="scientific">Spironucleus salmonicida</name>
    <dbReference type="NCBI Taxonomy" id="348837"/>
    <lineage>
        <taxon>Eukaryota</taxon>
        <taxon>Metamonada</taxon>
        <taxon>Diplomonadida</taxon>
        <taxon>Hexamitidae</taxon>
        <taxon>Hexamitinae</taxon>
        <taxon>Spironucleus</taxon>
    </lineage>
</organism>
<keyword evidence="5 6" id="KW-0505">Motor protein</keyword>
<dbReference type="InterPro" id="IPR027417">
    <property type="entry name" value="P-loop_NTPase"/>
</dbReference>
<dbReference type="GO" id="GO:0003777">
    <property type="term" value="F:microtubule motor activity"/>
    <property type="evidence" value="ECO:0007669"/>
    <property type="project" value="InterPro"/>
</dbReference>
<evidence type="ECO:0000256" key="1">
    <source>
        <dbReference type="ARBA" id="ARBA00022701"/>
    </source>
</evidence>
<dbReference type="Pfam" id="PF00225">
    <property type="entry name" value="Kinesin"/>
    <property type="match status" value="1"/>
</dbReference>
<dbReference type="PROSITE" id="PS50067">
    <property type="entry name" value="KINESIN_MOTOR_2"/>
    <property type="match status" value="1"/>
</dbReference>
<evidence type="ECO:0000259" key="10">
    <source>
        <dbReference type="PROSITE" id="PS50067"/>
    </source>
</evidence>
<dbReference type="OrthoDB" id="6376059at2759"/>
<evidence type="ECO:0000256" key="4">
    <source>
        <dbReference type="ARBA" id="ARBA00023054"/>
    </source>
</evidence>
<dbReference type="InterPro" id="IPR036961">
    <property type="entry name" value="Kinesin_motor_dom_sf"/>
</dbReference>
<keyword evidence="13" id="KW-1185">Reference proteome</keyword>
<gene>
    <name evidence="11" type="ORF">SS50377_16811</name>
    <name evidence="12" type="ORF">SS50377_24917</name>
</gene>
<evidence type="ECO:0000256" key="5">
    <source>
        <dbReference type="ARBA" id="ARBA00023175"/>
    </source>
</evidence>
<accession>V6LGL1</accession>
<keyword evidence="1 7" id="KW-0493">Microtubule</keyword>
<sequence length="787" mass="87540">MSNVRVFIRERPSAEPPIYTFQQNDGCVKLSTNNAKTTHHYTLDGVLLPNASQTDVLNQIGLPAVKHLMQSYNSSIICYGATFTGKSYTAIGDETNPGLAPQVLEQIFKSLEARQSIANSTVYISLLELYFDKPTDLINNQPLNIRQNEQGFFCDNLTTVEISSAEQGIQILNKAIQNRIVGSNYANEKSSRSHVLINFGVRQISRGDQESTASVLTIVDLAGSESIRKGNSEGIRLAEAQSINKTLSTLCQVVNALSTRKEHIPYRDSKLTKLLSQSLGGNSYTSIICTIDSSQEDESIQSIQFANRCRNVVNNPNIQYTDVEKIGQTHLIKKLQEENLQLKIELEDTKKQKQTLEETIQQSEAPFNWSQDDISKTETLSTKQTSFRPKSSENTQFIKNSQISQLPQNAPQTSQIAPQKDSISVLRQKLIAKNDQFQQVSKELSYLKGQNRQQTSDFKAKIEDLTAQIAQNSQLFELKMREKDAQKLDAVRKIAQGADSLLKTQISLQNSTFSAPLAPGNAEIDALIEDERAQIQSAMDVQNMQFREQIDRKWQFQLDELEQKLGVKSQIQSEILESVQNANFQLQEAVKWLVSSYKAVSSTLHLAREGKLDSFIVNESQVLQYLLSQQSPAKQLSKHRKSIHTCLILSDAQIPKQLPGKIANIIQFFTPFQGVESKNGNCKKQTGMSFTRPSSACSTASSGLNQPHLKTGFVKPKPAAIHLNMNVHISPRPQSGTLSRHSTAQEISSGRPNSGFQSRPGSGFGTNTGSCQGTAELSKKAYQQWGF</sequence>
<feature type="coiled-coil region" evidence="8">
    <location>
        <begin position="332"/>
        <end position="359"/>
    </location>
</feature>
<evidence type="ECO:0000313" key="13">
    <source>
        <dbReference type="Proteomes" id="UP000018208"/>
    </source>
</evidence>
<keyword evidence="2 6" id="KW-0547">Nucleotide-binding</keyword>